<feature type="compositionally biased region" description="Low complexity" evidence="1">
    <location>
        <begin position="207"/>
        <end position="222"/>
    </location>
</feature>
<feature type="region of interest" description="Disordered" evidence="1">
    <location>
        <begin position="52"/>
        <end position="71"/>
    </location>
</feature>
<feature type="compositionally biased region" description="Low complexity" evidence="1">
    <location>
        <begin position="234"/>
        <end position="243"/>
    </location>
</feature>
<evidence type="ECO:0000256" key="1">
    <source>
        <dbReference type="SAM" id="MobiDB-lite"/>
    </source>
</evidence>
<proteinExistence type="predicted"/>
<protein>
    <submittedName>
        <fullName evidence="3">Translation initiation factor IF-2-like</fullName>
    </submittedName>
</protein>
<feature type="compositionally biased region" description="Low complexity" evidence="1">
    <location>
        <begin position="140"/>
        <end position="166"/>
    </location>
</feature>
<dbReference type="RefSeq" id="XP_032804339.1">
    <property type="nucleotide sequence ID" value="XM_032948448.1"/>
</dbReference>
<dbReference type="Proteomes" id="UP001318040">
    <property type="component" value="Chromosome 6"/>
</dbReference>
<reference evidence="3" key="1">
    <citation type="submission" date="2025-08" db="UniProtKB">
        <authorList>
            <consortium name="RefSeq"/>
        </authorList>
    </citation>
    <scope>IDENTIFICATION</scope>
    <source>
        <tissue evidence="3">Sperm</tissue>
    </source>
</reference>
<dbReference type="AlphaFoldDB" id="A0AAJ7SRV7"/>
<accession>A0AAJ7SRV7</accession>
<name>A0AAJ7SRV7_PETMA</name>
<gene>
    <name evidence="3" type="primary">LOC116939698</name>
</gene>
<evidence type="ECO:0000313" key="3">
    <source>
        <dbReference type="RefSeq" id="XP_032804339.1"/>
    </source>
</evidence>
<organism evidence="2 3">
    <name type="scientific">Petromyzon marinus</name>
    <name type="common">Sea lamprey</name>
    <dbReference type="NCBI Taxonomy" id="7757"/>
    <lineage>
        <taxon>Eukaryota</taxon>
        <taxon>Metazoa</taxon>
        <taxon>Chordata</taxon>
        <taxon>Craniata</taxon>
        <taxon>Vertebrata</taxon>
        <taxon>Cyclostomata</taxon>
        <taxon>Hyperoartia</taxon>
        <taxon>Petromyzontiformes</taxon>
        <taxon>Petromyzontidae</taxon>
        <taxon>Petromyzon</taxon>
    </lineage>
</organism>
<evidence type="ECO:0000313" key="2">
    <source>
        <dbReference type="Proteomes" id="UP001318040"/>
    </source>
</evidence>
<keyword evidence="2" id="KW-1185">Reference proteome</keyword>
<feature type="region of interest" description="Disordered" evidence="1">
    <location>
        <begin position="131"/>
        <end position="256"/>
    </location>
</feature>
<sequence length="256" mass="26608">MRGKITTTNHNNNHHSVQVVASECRGRLLAGTGSDARPFPPHACDRCAVDEADGSGPAEEAVGDSPCSSRSSLDASVLTPVAFAGTATAGARTPPMRKWSLPSLLGGVEMEDGRGGVGGRHTAWRRSLQVHPRADAPWHGAPRSSSSGGGLPRPSGRAAATATQAHARPRRRRHGAAAAPASSGDAETKRSQAAGRRARRGKDREGPGTPAAPAAPAAPMEGPARKGSLRESLRSFFSRGSRFPNATTTELRGERK</sequence>
<dbReference type="KEGG" id="pmrn:116939698"/>